<dbReference type="PANTHER" id="PTHR13803:SF17">
    <property type="entry name" value="PROTEIN TRANSPORT PROTEIN SEC24"/>
    <property type="match status" value="1"/>
</dbReference>
<dbReference type="PANTHER" id="PTHR13803">
    <property type="entry name" value="SEC24-RELATED PROTEIN"/>
    <property type="match status" value="1"/>
</dbReference>
<dbReference type="EMBL" id="KZ155780">
    <property type="protein sequence ID" value="OUS46945.1"/>
    <property type="molecule type" value="Genomic_DNA"/>
</dbReference>
<dbReference type="InterPro" id="IPR036175">
    <property type="entry name" value="Sec23/24_helical_dom_sf"/>
</dbReference>
<evidence type="ECO:0000256" key="1">
    <source>
        <dbReference type="SAM" id="MobiDB-lite"/>
    </source>
</evidence>
<dbReference type="InterPro" id="IPR036465">
    <property type="entry name" value="vWFA_dom_sf"/>
</dbReference>
<dbReference type="Pfam" id="PF04811">
    <property type="entry name" value="Sec23_trunk"/>
    <property type="match status" value="1"/>
</dbReference>
<dbReference type="GO" id="GO:0008270">
    <property type="term" value="F:zinc ion binding"/>
    <property type="evidence" value="ECO:0007669"/>
    <property type="project" value="InterPro"/>
</dbReference>
<dbReference type="Gene3D" id="3.40.50.410">
    <property type="entry name" value="von Willebrand factor, type A domain"/>
    <property type="match status" value="1"/>
</dbReference>
<dbReference type="Gene3D" id="1.20.120.730">
    <property type="entry name" value="Sec23/Sec24 helical domain"/>
    <property type="match status" value="1"/>
</dbReference>
<name>A0A1Y5IJ02_OSTTA</name>
<dbReference type="GO" id="GO:0090110">
    <property type="term" value="P:COPII-coated vesicle cargo loading"/>
    <property type="evidence" value="ECO:0007669"/>
    <property type="project" value="TreeGrafter"/>
</dbReference>
<dbReference type="SUPFAM" id="SSF81811">
    <property type="entry name" value="Helical domain of Sec23/24"/>
    <property type="match status" value="1"/>
</dbReference>
<evidence type="ECO:0000259" key="2">
    <source>
        <dbReference type="Pfam" id="PF04811"/>
    </source>
</evidence>
<dbReference type="GO" id="GO:0070971">
    <property type="term" value="C:endoplasmic reticulum exit site"/>
    <property type="evidence" value="ECO:0007669"/>
    <property type="project" value="TreeGrafter"/>
</dbReference>
<accession>A0A1Y5IJ02</accession>
<protein>
    <submittedName>
        <fullName evidence="4">Vesicle coat complex COPII, subunit SEC24/subunit SFB2</fullName>
    </submittedName>
</protein>
<evidence type="ECO:0000313" key="4">
    <source>
        <dbReference type="EMBL" id="OUS46945.1"/>
    </source>
</evidence>
<dbReference type="eggNOG" id="KOG1985">
    <property type="taxonomic scope" value="Eukaryota"/>
</dbReference>
<dbReference type="SUPFAM" id="SSF82919">
    <property type="entry name" value="Zn-finger domain of Sec23/24"/>
    <property type="match status" value="1"/>
</dbReference>
<dbReference type="GO" id="GO:0000149">
    <property type="term" value="F:SNARE binding"/>
    <property type="evidence" value="ECO:0007669"/>
    <property type="project" value="TreeGrafter"/>
</dbReference>
<dbReference type="AlphaFoldDB" id="A0A1Y5IJ02"/>
<dbReference type="GO" id="GO:0030127">
    <property type="term" value="C:COPII vesicle coat"/>
    <property type="evidence" value="ECO:0007669"/>
    <property type="project" value="InterPro"/>
</dbReference>
<feature type="domain" description="Sec23/Sec24 helical" evidence="3">
    <location>
        <begin position="563"/>
        <end position="656"/>
    </location>
</feature>
<dbReference type="InterPro" id="IPR006900">
    <property type="entry name" value="Sec23/24_helical_dom"/>
</dbReference>
<dbReference type="SUPFAM" id="SSF53300">
    <property type="entry name" value="vWA-like"/>
    <property type="match status" value="1"/>
</dbReference>
<organism evidence="4">
    <name type="scientific">Ostreococcus tauri</name>
    <name type="common">Marine green alga</name>
    <dbReference type="NCBI Taxonomy" id="70448"/>
    <lineage>
        <taxon>Eukaryota</taxon>
        <taxon>Viridiplantae</taxon>
        <taxon>Chlorophyta</taxon>
        <taxon>Mamiellophyceae</taxon>
        <taxon>Mamiellales</taxon>
        <taxon>Bathycoccaceae</taxon>
        <taxon>Ostreococcus</taxon>
    </lineage>
</organism>
<proteinExistence type="predicted"/>
<dbReference type="InterPro" id="IPR036174">
    <property type="entry name" value="Znf_Sec23_Sec24_sf"/>
</dbReference>
<dbReference type="InterPro" id="IPR006896">
    <property type="entry name" value="Sec23/24_trunk_dom"/>
</dbReference>
<sequence length="806" mass="89650">MRTYDNDARVPTPSTSDRSDVVRWSTTSLPRDSTEKNSIGVPLSVVVRPLSANAACARITDARKPDRIARCTSCFGYVSAYCVVDHRGFACGTCASYTPWRDASRGKRYARGLASIQDLPEIRSETYEFDVAVEEISLGGGDAAETEVLEENDWRRRAVRNEANGMRMSNGRAVVAVVDLNEADEEYCELLKLALSSAMEALDGEDARFAVVTFRGEVLEAISFRDLECGDGHTERVSLTFFDSNPNPRKHGFIRSVRDVVSGIEDVLTKLTPDRKSVIEQAIETLIVSDENSVSERIFGPVLEETLSVVEQAIDEGLISSARILTFLRGGPSRGVGSCDISRLPKSVADVLIRESAAKPTLEDFEFASREAEALMFPAHDYYESVGERCLLLGVEVDVIMTCDEFADLSTLAPLAEKSGGNVSLYLNSQKIPIVGDVYRLLRHEKAINATLRVRTTADLEIANAYGALHADKAYSGLFHIASCGLNDAFCFDFDYSTSAGLEEDLNRGHPKIQVAFEYTCITRDVDEHTGAIVAVQRRRRRRIHTCRANIAKNPRDVYRHVDVNAMMCVLARQTSLMACEEGLTEARRALVDWFLEFDANAKRENTSWPELGSEIVPRLVYGLLASKVFYPIGARPDERTFARLRMMRLNADDSARMMYPDLRAFVEKNGVGGNENDDVYHIDRRSTMFARGRLHLRRESLGETNGGILFLRSADELVVIYHDAESCPPPFGGPLDREIRRICDSQTLAMKITYVRLGLDDPAPADALLFEHAESEFTTMGAGLEGFDAFRQFCRLQMDKTGQIA</sequence>
<dbReference type="Pfam" id="PF04815">
    <property type="entry name" value="Sec23_helical"/>
    <property type="match status" value="1"/>
</dbReference>
<dbReference type="InterPro" id="IPR050550">
    <property type="entry name" value="SEC23_SEC24_subfamily"/>
</dbReference>
<dbReference type="Proteomes" id="UP000195557">
    <property type="component" value="Unassembled WGS sequence"/>
</dbReference>
<dbReference type="GO" id="GO:0006886">
    <property type="term" value="P:intracellular protein transport"/>
    <property type="evidence" value="ECO:0007669"/>
    <property type="project" value="InterPro"/>
</dbReference>
<feature type="domain" description="Sec23/Sec24 trunk" evidence="2">
    <location>
        <begin position="181"/>
        <end position="427"/>
    </location>
</feature>
<reference evidence="4" key="1">
    <citation type="submission" date="2017-04" db="EMBL/GenBank/DDBJ databases">
        <title>Population genomics of picophytoplankton unveils novel chromosome hypervariability.</title>
        <authorList>
            <consortium name="DOE Joint Genome Institute"/>
            <person name="Blanc-Mathieu R."/>
            <person name="Krasovec M."/>
            <person name="Hebrard M."/>
            <person name="Yau S."/>
            <person name="Desgranges E."/>
            <person name="Martin J."/>
            <person name="Schackwitz W."/>
            <person name="Kuo A."/>
            <person name="Salin G."/>
            <person name="Donnadieu C."/>
            <person name="Desdevises Y."/>
            <person name="Sanchez-Ferandin S."/>
            <person name="Moreau H."/>
            <person name="Rivals E."/>
            <person name="Grigoriev I.V."/>
            <person name="Grimsley N."/>
            <person name="Eyre-Walker A."/>
            <person name="Piganeau G."/>
        </authorList>
    </citation>
    <scope>NUCLEOTIDE SEQUENCE [LARGE SCALE GENOMIC DNA]</scope>
    <source>
        <strain evidence="4">RCC 1115</strain>
    </source>
</reference>
<gene>
    <name evidence="4" type="ORF">BE221DRAFT_72891</name>
</gene>
<evidence type="ECO:0000259" key="3">
    <source>
        <dbReference type="Pfam" id="PF04815"/>
    </source>
</evidence>
<dbReference type="SUPFAM" id="SSF81995">
    <property type="entry name" value="beta-sandwich domain of Sec23/24"/>
    <property type="match status" value="1"/>
</dbReference>
<feature type="region of interest" description="Disordered" evidence="1">
    <location>
        <begin position="1"/>
        <end position="36"/>
    </location>
</feature>